<protein>
    <submittedName>
        <fullName evidence="2">TIGR02300 family protein</fullName>
    </submittedName>
</protein>
<dbReference type="OrthoDB" id="9815689at2"/>
<evidence type="ECO:0000313" key="2">
    <source>
        <dbReference type="EMBL" id="SFV28104.1"/>
    </source>
</evidence>
<evidence type="ECO:0000256" key="1">
    <source>
        <dbReference type="SAM" id="MobiDB-lite"/>
    </source>
</evidence>
<dbReference type="Proteomes" id="UP000199423">
    <property type="component" value="Unassembled WGS sequence"/>
</dbReference>
<dbReference type="RefSeq" id="WP_143111329.1">
    <property type="nucleotide sequence ID" value="NZ_FPCH01000001.1"/>
</dbReference>
<name>A0A1I7N0C8_9HYPH</name>
<dbReference type="Pfam" id="PF09538">
    <property type="entry name" value="FYDLN_acid"/>
    <property type="match status" value="1"/>
</dbReference>
<evidence type="ECO:0000313" key="3">
    <source>
        <dbReference type="Proteomes" id="UP000199423"/>
    </source>
</evidence>
<reference evidence="3" key="1">
    <citation type="submission" date="2016-10" db="EMBL/GenBank/DDBJ databases">
        <authorList>
            <person name="Varghese N."/>
            <person name="Submissions S."/>
        </authorList>
    </citation>
    <scope>NUCLEOTIDE SEQUENCE [LARGE SCALE GENOMIC DNA]</scope>
    <source>
        <strain evidence="3">DSM 1565</strain>
    </source>
</reference>
<feature type="compositionally biased region" description="Acidic residues" evidence="1">
    <location>
        <begin position="75"/>
        <end position="97"/>
    </location>
</feature>
<gene>
    <name evidence="2" type="ORF">SAMN04488557_0927</name>
</gene>
<feature type="region of interest" description="Disordered" evidence="1">
    <location>
        <begin position="74"/>
        <end position="126"/>
    </location>
</feature>
<proteinExistence type="predicted"/>
<sequence>MSTSAAQMHAARGTKHTCSNDECGERFYDLNRDPTDCPYCGVAFDPLAVHARHTFEMEVGKRTRGKVYKLTQAEPEAEEAEVGVEAGVDVEEADDGADTPNILIEDDDSEPTTDDVIDPAHTSDET</sequence>
<dbReference type="InterPro" id="IPR012644">
    <property type="entry name" value="CHP02300_FYDLN_acid"/>
</dbReference>
<organism evidence="2 3">
    <name type="scientific">Hyphomicrobium facile</name>
    <dbReference type="NCBI Taxonomy" id="51670"/>
    <lineage>
        <taxon>Bacteria</taxon>
        <taxon>Pseudomonadati</taxon>
        <taxon>Pseudomonadota</taxon>
        <taxon>Alphaproteobacteria</taxon>
        <taxon>Hyphomicrobiales</taxon>
        <taxon>Hyphomicrobiaceae</taxon>
        <taxon>Hyphomicrobium</taxon>
    </lineage>
</organism>
<dbReference type="EMBL" id="FPCH01000001">
    <property type="protein sequence ID" value="SFV28104.1"/>
    <property type="molecule type" value="Genomic_DNA"/>
</dbReference>
<accession>A0A1I7N0C8</accession>
<keyword evidence="3" id="KW-1185">Reference proteome</keyword>
<dbReference type="NCBIfam" id="TIGR02300">
    <property type="entry name" value="FYDLN_acid"/>
    <property type="match status" value="1"/>
</dbReference>
<feature type="compositionally biased region" description="Acidic residues" evidence="1">
    <location>
        <begin position="104"/>
        <end position="117"/>
    </location>
</feature>
<dbReference type="AlphaFoldDB" id="A0A1I7N0C8"/>